<dbReference type="AlphaFoldDB" id="A0AAV7I685"/>
<dbReference type="Proteomes" id="UP000826195">
    <property type="component" value="Unassembled WGS sequence"/>
</dbReference>
<name>A0AAV7I685_COTGL</name>
<evidence type="ECO:0000313" key="2">
    <source>
        <dbReference type="Proteomes" id="UP000826195"/>
    </source>
</evidence>
<reference evidence="1 2" key="1">
    <citation type="journal article" date="2021" name="J. Hered.">
        <title>A chromosome-level genome assembly of the parasitoid wasp, Cotesia glomerata (Hymenoptera: Braconidae).</title>
        <authorList>
            <person name="Pinto B.J."/>
            <person name="Weis J.J."/>
            <person name="Gamble T."/>
            <person name="Ode P.J."/>
            <person name="Paul R."/>
            <person name="Zaspel J.M."/>
        </authorList>
    </citation>
    <scope>NUCLEOTIDE SEQUENCE [LARGE SCALE GENOMIC DNA]</scope>
    <source>
        <strain evidence="1">CgM1</strain>
    </source>
</reference>
<keyword evidence="2" id="KW-1185">Reference proteome</keyword>
<organism evidence="1 2">
    <name type="scientific">Cotesia glomerata</name>
    <name type="common">Lepidopteran parasitic wasp</name>
    <name type="synonym">Apanteles glomeratus</name>
    <dbReference type="NCBI Taxonomy" id="32391"/>
    <lineage>
        <taxon>Eukaryota</taxon>
        <taxon>Metazoa</taxon>
        <taxon>Ecdysozoa</taxon>
        <taxon>Arthropoda</taxon>
        <taxon>Hexapoda</taxon>
        <taxon>Insecta</taxon>
        <taxon>Pterygota</taxon>
        <taxon>Neoptera</taxon>
        <taxon>Endopterygota</taxon>
        <taxon>Hymenoptera</taxon>
        <taxon>Apocrita</taxon>
        <taxon>Ichneumonoidea</taxon>
        <taxon>Braconidae</taxon>
        <taxon>Microgastrinae</taxon>
        <taxon>Cotesia</taxon>
    </lineage>
</organism>
<protein>
    <submittedName>
        <fullName evidence="1">Uncharacterized protein</fullName>
    </submittedName>
</protein>
<evidence type="ECO:0000313" key="1">
    <source>
        <dbReference type="EMBL" id="KAH0545702.1"/>
    </source>
</evidence>
<proteinExistence type="predicted"/>
<accession>A0AAV7I685</accession>
<gene>
    <name evidence="1" type="ORF">KQX54_002457</name>
</gene>
<comment type="caution">
    <text evidence="1">The sequence shown here is derived from an EMBL/GenBank/DDBJ whole genome shotgun (WGS) entry which is preliminary data.</text>
</comment>
<dbReference type="EMBL" id="JAHXZJ010002237">
    <property type="protein sequence ID" value="KAH0545702.1"/>
    <property type="molecule type" value="Genomic_DNA"/>
</dbReference>
<sequence>MSKGTWAGDQQTNLVLESKKWCSRVRTPFNDADNLKRLRSHIEGDSKLETAMLAYNAHKNVFFSSYPLTCSCSWLWSQLSTHTLLGCIGVIVKQD</sequence>